<sequence>MRSHLLSLQPHCMRDAIPYHYSLIVHEIPAPTSTASLYVRSQSPTSTASLYMRSHHLPLQPHHI</sequence>
<comment type="caution">
    <text evidence="1">The sequence shown here is derived from an EMBL/GenBank/DDBJ whole genome shotgun (WGS) entry which is preliminary data.</text>
</comment>
<protein>
    <submittedName>
        <fullName evidence="1">Uncharacterized protein</fullName>
    </submittedName>
</protein>
<reference evidence="1" key="1">
    <citation type="journal article" date="2019" name="bioRxiv">
        <title>The Genome of the Zebra Mussel, Dreissena polymorpha: A Resource for Invasive Species Research.</title>
        <authorList>
            <person name="McCartney M.A."/>
            <person name="Auch B."/>
            <person name="Kono T."/>
            <person name="Mallez S."/>
            <person name="Zhang Y."/>
            <person name="Obille A."/>
            <person name="Becker A."/>
            <person name="Abrahante J.E."/>
            <person name="Garbe J."/>
            <person name="Badalamenti J.P."/>
            <person name="Herman A."/>
            <person name="Mangelson H."/>
            <person name="Liachko I."/>
            <person name="Sullivan S."/>
            <person name="Sone E.D."/>
            <person name="Koren S."/>
            <person name="Silverstein K.A.T."/>
            <person name="Beckman K.B."/>
            <person name="Gohl D.M."/>
        </authorList>
    </citation>
    <scope>NUCLEOTIDE SEQUENCE</scope>
    <source>
        <strain evidence="1">Duluth1</strain>
        <tissue evidence="1">Whole animal</tissue>
    </source>
</reference>
<evidence type="ECO:0000313" key="1">
    <source>
        <dbReference type="EMBL" id="KAH3851444.1"/>
    </source>
</evidence>
<accession>A0A9D4R1G6</accession>
<keyword evidence="2" id="KW-1185">Reference proteome</keyword>
<proteinExistence type="predicted"/>
<gene>
    <name evidence="1" type="ORF">DPMN_093926</name>
</gene>
<name>A0A9D4R1G6_DREPO</name>
<reference evidence="1" key="2">
    <citation type="submission" date="2020-11" db="EMBL/GenBank/DDBJ databases">
        <authorList>
            <person name="McCartney M.A."/>
            <person name="Auch B."/>
            <person name="Kono T."/>
            <person name="Mallez S."/>
            <person name="Becker A."/>
            <person name="Gohl D.M."/>
            <person name="Silverstein K.A.T."/>
            <person name="Koren S."/>
            <person name="Bechman K.B."/>
            <person name="Herman A."/>
            <person name="Abrahante J.E."/>
            <person name="Garbe J."/>
        </authorList>
    </citation>
    <scope>NUCLEOTIDE SEQUENCE</scope>
    <source>
        <strain evidence="1">Duluth1</strain>
        <tissue evidence="1">Whole animal</tissue>
    </source>
</reference>
<dbReference type="Proteomes" id="UP000828390">
    <property type="component" value="Unassembled WGS sequence"/>
</dbReference>
<dbReference type="EMBL" id="JAIWYP010000003">
    <property type="protein sequence ID" value="KAH3851444.1"/>
    <property type="molecule type" value="Genomic_DNA"/>
</dbReference>
<organism evidence="1 2">
    <name type="scientific">Dreissena polymorpha</name>
    <name type="common">Zebra mussel</name>
    <name type="synonym">Mytilus polymorpha</name>
    <dbReference type="NCBI Taxonomy" id="45954"/>
    <lineage>
        <taxon>Eukaryota</taxon>
        <taxon>Metazoa</taxon>
        <taxon>Spiralia</taxon>
        <taxon>Lophotrochozoa</taxon>
        <taxon>Mollusca</taxon>
        <taxon>Bivalvia</taxon>
        <taxon>Autobranchia</taxon>
        <taxon>Heteroconchia</taxon>
        <taxon>Euheterodonta</taxon>
        <taxon>Imparidentia</taxon>
        <taxon>Neoheterodontei</taxon>
        <taxon>Myida</taxon>
        <taxon>Dreissenoidea</taxon>
        <taxon>Dreissenidae</taxon>
        <taxon>Dreissena</taxon>
    </lineage>
</organism>
<dbReference type="AlphaFoldDB" id="A0A9D4R1G6"/>
<evidence type="ECO:0000313" key="2">
    <source>
        <dbReference type="Proteomes" id="UP000828390"/>
    </source>
</evidence>